<comment type="function">
    <text evidence="8">In NER, TFIIH acts by opening DNA around the lesion to allow the excision of the damaged oligonucleotide and its replacement by a new DNA fragment. In transcription, TFIIH has an essential role in transcription initiation. When the pre-initiation complex (PIC) has been established, TFIIH is required for promoter opening and promoter escape.</text>
</comment>
<dbReference type="Proteomes" id="UP000355283">
    <property type="component" value="Unassembled WGS sequence"/>
</dbReference>
<dbReference type="PANTHER" id="PTHR28580:SF1">
    <property type="entry name" value="GENERAL TRANSCRIPTION FACTOR IIH SUBUNIT 5"/>
    <property type="match status" value="1"/>
</dbReference>
<dbReference type="GO" id="GO:0006294">
    <property type="term" value="P:nucleotide-excision repair, preincision complex assembly"/>
    <property type="evidence" value="ECO:0007669"/>
    <property type="project" value="TreeGrafter"/>
</dbReference>
<accession>A0A4D9CZD8</accession>
<protein>
    <recommendedName>
        <fullName evidence="8">General transcription and DNA repair factor IIH subunit TFB5</fullName>
    </recommendedName>
</protein>
<evidence type="ECO:0000256" key="2">
    <source>
        <dbReference type="ARBA" id="ARBA00007470"/>
    </source>
</evidence>
<keyword evidence="6 8" id="KW-0234">DNA repair</keyword>
<evidence type="ECO:0000313" key="10">
    <source>
        <dbReference type="Proteomes" id="UP000355283"/>
    </source>
</evidence>
<dbReference type="InterPro" id="IPR009400">
    <property type="entry name" value="TFIIH_TTDA/Tfb5"/>
</dbReference>
<comment type="subcellular location">
    <subcellularLocation>
        <location evidence="1 8">Nucleus</location>
    </subcellularLocation>
</comment>
<evidence type="ECO:0000256" key="3">
    <source>
        <dbReference type="ARBA" id="ARBA00022763"/>
    </source>
</evidence>
<sequence>MTGKGGCDHELFSRGKRGMFTRKGVLVTCDVPMKQLIKHLDPGNRAIIQDLDETHLFVDANAVSTIKREIESFVDKHVYAPTPDEQARSGKPGR</sequence>
<dbReference type="SMART" id="SM01395">
    <property type="entry name" value="Tbf5"/>
    <property type="match status" value="1"/>
</dbReference>
<reference evidence="9 10" key="1">
    <citation type="submission" date="2019-01" db="EMBL/GenBank/DDBJ databases">
        <title>Nuclear Genome Assembly of the Microalgal Biofuel strain Nannochloropsis salina CCMP1776.</title>
        <authorList>
            <person name="Hovde B."/>
        </authorList>
    </citation>
    <scope>NUCLEOTIDE SEQUENCE [LARGE SCALE GENOMIC DNA]</scope>
    <source>
        <strain evidence="9 10">CCMP1776</strain>
    </source>
</reference>
<dbReference type="SUPFAM" id="SSF142897">
    <property type="entry name" value="TFB5-like"/>
    <property type="match status" value="1"/>
</dbReference>
<keyword evidence="5 8" id="KW-0804">Transcription</keyword>
<dbReference type="Gene3D" id="3.30.70.1220">
    <property type="entry name" value="TFB5-like"/>
    <property type="match status" value="1"/>
</dbReference>
<dbReference type="GO" id="GO:0006367">
    <property type="term" value="P:transcription initiation at RNA polymerase II promoter"/>
    <property type="evidence" value="ECO:0007669"/>
    <property type="project" value="UniProtKB-UniRule"/>
</dbReference>
<keyword evidence="4 8" id="KW-0805">Transcription regulation</keyword>
<dbReference type="Pfam" id="PF06331">
    <property type="entry name" value="Tfb5"/>
    <property type="match status" value="1"/>
</dbReference>
<name>A0A4D9CZD8_9STRA</name>
<evidence type="ECO:0000256" key="6">
    <source>
        <dbReference type="ARBA" id="ARBA00023204"/>
    </source>
</evidence>
<dbReference type="AlphaFoldDB" id="A0A4D9CZD8"/>
<evidence type="ECO:0000256" key="8">
    <source>
        <dbReference type="RuleBase" id="RU368032"/>
    </source>
</evidence>
<dbReference type="GO" id="GO:0000439">
    <property type="term" value="C:transcription factor TFIIH core complex"/>
    <property type="evidence" value="ECO:0007669"/>
    <property type="project" value="UniProtKB-UniRule"/>
</dbReference>
<comment type="similarity">
    <text evidence="2 8">Belongs to the TFB5 family.</text>
</comment>
<keyword evidence="7 8" id="KW-0539">Nucleus</keyword>
<dbReference type="PANTHER" id="PTHR28580">
    <property type="entry name" value="GENERAL TRANSCRIPTION FACTOR IIH SUBUNIT 5"/>
    <property type="match status" value="1"/>
</dbReference>
<organism evidence="9 10">
    <name type="scientific">Nannochloropsis salina CCMP1776</name>
    <dbReference type="NCBI Taxonomy" id="1027361"/>
    <lineage>
        <taxon>Eukaryota</taxon>
        <taxon>Sar</taxon>
        <taxon>Stramenopiles</taxon>
        <taxon>Ochrophyta</taxon>
        <taxon>Eustigmatophyceae</taxon>
        <taxon>Eustigmatales</taxon>
        <taxon>Monodopsidaceae</taxon>
        <taxon>Microchloropsis</taxon>
        <taxon>Microchloropsis salina</taxon>
    </lineage>
</organism>
<keyword evidence="3 8" id="KW-0227">DNA damage</keyword>
<evidence type="ECO:0000256" key="7">
    <source>
        <dbReference type="ARBA" id="ARBA00023242"/>
    </source>
</evidence>
<evidence type="ECO:0000256" key="4">
    <source>
        <dbReference type="ARBA" id="ARBA00023015"/>
    </source>
</evidence>
<dbReference type="EMBL" id="SDOX01000025">
    <property type="protein sequence ID" value="TFJ83547.1"/>
    <property type="molecule type" value="Genomic_DNA"/>
</dbReference>
<comment type="subunit">
    <text evidence="8">Component of the 7-subunit TFIIH core complex.</text>
</comment>
<dbReference type="GO" id="GO:0005675">
    <property type="term" value="C:transcription factor TFIIH holo complex"/>
    <property type="evidence" value="ECO:0007669"/>
    <property type="project" value="TreeGrafter"/>
</dbReference>
<dbReference type="OrthoDB" id="354at2759"/>
<gene>
    <name evidence="9" type="ORF">NSK_005156</name>
</gene>
<evidence type="ECO:0000256" key="1">
    <source>
        <dbReference type="ARBA" id="ARBA00004123"/>
    </source>
</evidence>
<dbReference type="InterPro" id="IPR035935">
    <property type="entry name" value="TFB5-like_sf"/>
</dbReference>
<evidence type="ECO:0000256" key="5">
    <source>
        <dbReference type="ARBA" id="ARBA00023163"/>
    </source>
</evidence>
<comment type="caution">
    <text evidence="9">The sequence shown here is derived from an EMBL/GenBank/DDBJ whole genome shotgun (WGS) entry which is preliminary data.</text>
</comment>
<proteinExistence type="inferred from homology"/>
<keyword evidence="10" id="KW-1185">Reference proteome</keyword>
<evidence type="ECO:0000313" key="9">
    <source>
        <dbReference type="EMBL" id="TFJ83547.1"/>
    </source>
</evidence>